<dbReference type="EMBL" id="JACHKF010000001">
    <property type="protein sequence ID" value="MBB6568252.1"/>
    <property type="molecule type" value="Genomic_DNA"/>
</dbReference>
<feature type="chain" id="PRO_5044130834" description="Cellulase (Glycosyl hydrolase family 5)" evidence="1">
    <location>
        <begin position="26"/>
        <end position="330"/>
    </location>
</feature>
<evidence type="ECO:0000313" key="3">
    <source>
        <dbReference type="EMBL" id="NOL39155.1"/>
    </source>
</evidence>
<sequence>MLTCRRLLTLVTALLLTVSTLTAGATEVTTATQRGGSNFTWFRLDGCDREPYSTIEAFDRSAPEIRAALKTLYDGGQRRLRIGIFHRRGNAPGGTTMDSTGGDLSPRNRANLTSYLAAVEQAGFAEVAVAFHPIGENDPHTWSSFSASHYAENRDLIANLRPLIAAAGLPYTIDLLNEGLPMTTQPVLQDYSTRLWADYTARFGKNDTVGFSMTVWIANRVETMAEVYGGNLPNVFDVHLYGDDEGNGDEYEQFVAAHRAMAERGYHQGWIIGEAHYADAAAAANIRRAMAETGRTVFYLTQWPWTRQKRCRDVDVAPPTDFRVYAEQGF</sequence>
<dbReference type="Proteomes" id="UP000553957">
    <property type="component" value="Unassembled WGS sequence"/>
</dbReference>
<dbReference type="EMBL" id="JABJRC010000001">
    <property type="protein sequence ID" value="NOL39155.1"/>
    <property type="molecule type" value="Genomic_DNA"/>
</dbReference>
<evidence type="ECO:0000313" key="2">
    <source>
        <dbReference type="EMBL" id="MBB6568252.1"/>
    </source>
</evidence>
<reference evidence="3 4" key="1">
    <citation type="submission" date="2020-05" db="EMBL/GenBank/DDBJ databases">
        <title>Genome sequence of Kribbella sandramycini ATCC 39419.</title>
        <authorList>
            <person name="Maclea K.S."/>
            <person name="Fair J.L."/>
        </authorList>
    </citation>
    <scope>NUCLEOTIDE SEQUENCE [LARGE SCALE GENOMIC DNA]</scope>
    <source>
        <strain evidence="3 4">ATCC 39419</strain>
    </source>
</reference>
<name>A0A7Y4NYH4_9ACTN</name>
<proteinExistence type="predicted"/>
<dbReference type="RefSeq" id="WP_171670697.1">
    <property type="nucleotide sequence ID" value="NZ_BAAAGT010000007.1"/>
</dbReference>
<protein>
    <recommendedName>
        <fullName evidence="6">Cellulase (Glycosyl hydrolase family 5)</fullName>
    </recommendedName>
</protein>
<keyword evidence="1" id="KW-0732">Signal</keyword>
<evidence type="ECO:0008006" key="6">
    <source>
        <dbReference type="Google" id="ProtNLM"/>
    </source>
</evidence>
<comment type="caution">
    <text evidence="3">The sequence shown here is derived from an EMBL/GenBank/DDBJ whole genome shotgun (WGS) entry which is preliminary data.</text>
</comment>
<evidence type="ECO:0000313" key="5">
    <source>
        <dbReference type="Proteomes" id="UP000553957"/>
    </source>
</evidence>
<reference evidence="2 5" key="2">
    <citation type="submission" date="2020-08" db="EMBL/GenBank/DDBJ databases">
        <title>Sequencing the genomes of 1000 actinobacteria strains.</title>
        <authorList>
            <person name="Klenk H.-P."/>
        </authorList>
    </citation>
    <scope>NUCLEOTIDE SEQUENCE [LARGE SCALE GENOMIC DNA]</scope>
    <source>
        <strain evidence="2 5">DSM 15626</strain>
    </source>
</reference>
<organism evidence="3 4">
    <name type="scientific">Kribbella sandramycini</name>
    <dbReference type="NCBI Taxonomy" id="60450"/>
    <lineage>
        <taxon>Bacteria</taxon>
        <taxon>Bacillati</taxon>
        <taxon>Actinomycetota</taxon>
        <taxon>Actinomycetes</taxon>
        <taxon>Propionibacteriales</taxon>
        <taxon>Kribbellaceae</taxon>
        <taxon>Kribbella</taxon>
    </lineage>
</organism>
<dbReference type="Proteomes" id="UP000534306">
    <property type="component" value="Unassembled WGS sequence"/>
</dbReference>
<accession>A0A7Y4NYH4</accession>
<gene>
    <name evidence="2" type="ORF">HNR71_003889</name>
    <name evidence="3" type="ORF">HPO96_02745</name>
</gene>
<evidence type="ECO:0000313" key="4">
    <source>
        <dbReference type="Proteomes" id="UP000534306"/>
    </source>
</evidence>
<feature type="signal peptide" evidence="1">
    <location>
        <begin position="1"/>
        <end position="25"/>
    </location>
</feature>
<keyword evidence="4" id="KW-1185">Reference proteome</keyword>
<dbReference type="AlphaFoldDB" id="A0A7Y4NYH4"/>
<evidence type="ECO:0000256" key="1">
    <source>
        <dbReference type="SAM" id="SignalP"/>
    </source>
</evidence>